<dbReference type="PANTHER" id="PTHR40278:SF2">
    <property type="entry name" value="TYPE IV PILUS INNER MEMBRANE COMPONENT PILN"/>
    <property type="match status" value="1"/>
</dbReference>
<comment type="caution">
    <text evidence="3">The sequence shown here is derived from an EMBL/GenBank/DDBJ whole genome shotgun (WGS) entry which is preliminary data.</text>
</comment>
<keyword evidence="2" id="KW-0812">Transmembrane</keyword>
<accession>A0A1J5R3N7</accession>
<gene>
    <name evidence="3" type="ORF">GALL_275550</name>
</gene>
<dbReference type="InterPro" id="IPR052534">
    <property type="entry name" value="Extracell_DNA_Util/SecSys_Comp"/>
</dbReference>
<evidence type="ECO:0000313" key="3">
    <source>
        <dbReference type="EMBL" id="OIQ90537.1"/>
    </source>
</evidence>
<evidence type="ECO:0000256" key="2">
    <source>
        <dbReference type="SAM" id="Phobius"/>
    </source>
</evidence>
<dbReference type="PANTHER" id="PTHR40278">
    <property type="entry name" value="DNA UTILIZATION PROTEIN HOFN"/>
    <property type="match status" value="1"/>
</dbReference>
<keyword evidence="2" id="KW-0472">Membrane</keyword>
<dbReference type="InterPro" id="IPR007813">
    <property type="entry name" value="PilN"/>
</dbReference>
<dbReference type="GO" id="GO:0043107">
    <property type="term" value="P:type IV pilus-dependent motility"/>
    <property type="evidence" value="ECO:0007669"/>
    <property type="project" value="TreeGrafter"/>
</dbReference>
<protein>
    <submittedName>
        <fullName evidence="3">Fimbrial assembly protein PilN</fullName>
    </submittedName>
</protein>
<keyword evidence="1" id="KW-0175">Coiled coil</keyword>
<keyword evidence="2" id="KW-1133">Transmembrane helix</keyword>
<organism evidence="3">
    <name type="scientific">mine drainage metagenome</name>
    <dbReference type="NCBI Taxonomy" id="410659"/>
    <lineage>
        <taxon>unclassified sequences</taxon>
        <taxon>metagenomes</taxon>
        <taxon>ecological metagenomes</taxon>
    </lineage>
</organism>
<feature type="coiled-coil region" evidence="1">
    <location>
        <begin position="66"/>
        <end position="93"/>
    </location>
</feature>
<proteinExistence type="predicted"/>
<dbReference type="AlphaFoldDB" id="A0A1J5R3N7"/>
<evidence type="ECO:0000256" key="1">
    <source>
        <dbReference type="SAM" id="Coils"/>
    </source>
</evidence>
<sequence>MNIVLINLLPHREAKRKKRREAFYVGIVMSMLVGLLLLGLGFTVLSAMIDRQQSRNDFLHAQIAQLDVQIKDIATLRQEIESLRARQQAVENLQSDRNLPVYLFDDLTQDTPTGVQITSIKQEGQSVLLQGTALSQERVADLLRNLADGKGWLEKPELIEIRSVTTQISKGNTQTVSAFQLRATLKRATPAQAASGAAPAGKTNVAG</sequence>
<name>A0A1J5R3N7_9ZZZZ</name>
<reference evidence="3" key="1">
    <citation type="submission" date="2016-10" db="EMBL/GenBank/DDBJ databases">
        <title>Sequence of Gallionella enrichment culture.</title>
        <authorList>
            <person name="Poehlein A."/>
            <person name="Muehling M."/>
            <person name="Daniel R."/>
        </authorList>
    </citation>
    <scope>NUCLEOTIDE SEQUENCE</scope>
</reference>
<dbReference type="EMBL" id="MLJW01000288">
    <property type="protein sequence ID" value="OIQ90537.1"/>
    <property type="molecule type" value="Genomic_DNA"/>
</dbReference>
<dbReference type="GO" id="GO:0043683">
    <property type="term" value="P:type IV pilus assembly"/>
    <property type="evidence" value="ECO:0007669"/>
    <property type="project" value="TreeGrafter"/>
</dbReference>
<dbReference type="Pfam" id="PF05137">
    <property type="entry name" value="PilN"/>
    <property type="match status" value="1"/>
</dbReference>
<feature type="transmembrane region" description="Helical" evidence="2">
    <location>
        <begin position="22"/>
        <end position="49"/>
    </location>
</feature>